<dbReference type="GO" id="GO:0098887">
    <property type="term" value="P:neurotransmitter receptor transport, endosome to postsynaptic membrane"/>
    <property type="evidence" value="ECO:0007669"/>
    <property type="project" value="TreeGrafter"/>
</dbReference>
<dbReference type="PANTHER" id="PTHR23119">
    <property type="entry name" value="DISCS LARGE"/>
    <property type="match status" value="1"/>
</dbReference>
<dbReference type="FunFam" id="2.30.42.10:FF:000064">
    <property type="entry name" value="protein lap4 isoform X1"/>
    <property type="match status" value="1"/>
</dbReference>
<feature type="region of interest" description="Disordered" evidence="1">
    <location>
        <begin position="286"/>
        <end position="320"/>
    </location>
</feature>
<dbReference type="Gene3D" id="2.30.42.10">
    <property type="match status" value="2"/>
</dbReference>
<dbReference type="GO" id="GO:0005912">
    <property type="term" value="C:adherens junction"/>
    <property type="evidence" value="ECO:0007669"/>
    <property type="project" value="TreeGrafter"/>
</dbReference>
<feature type="compositionally biased region" description="Low complexity" evidence="1">
    <location>
        <begin position="298"/>
        <end position="312"/>
    </location>
</feature>
<accession>T1PBY0</accession>
<dbReference type="CDD" id="cd06702">
    <property type="entry name" value="PDZ3_Scribble-like"/>
    <property type="match status" value="1"/>
</dbReference>
<feature type="compositionally biased region" description="Acidic residues" evidence="1">
    <location>
        <begin position="643"/>
        <end position="657"/>
    </location>
</feature>
<dbReference type="GO" id="GO:0014069">
    <property type="term" value="C:postsynaptic density"/>
    <property type="evidence" value="ECO:0007669"/>
    <property type="project" value="TreeGrafter"/>
</dbReference>
<dbReference type="EMBL" id="KA645620">
    <property type="protein sequence ID" value="AFP60249.1"/>
    <property type="molecule type" value="mRNA"/>
</dbReference>
<feature type="compositionally biased region" description="Low complexity" evidence="1">
    <location>
        <begin position="736"/>
        <end position="757"/>
    </location>
</feature>
<dbReference type="GO" id="GO:0019901">
    <property type="term" value="F:protein kinase binding"/>
    <property type="evidence" value="ECO:0007669"/>
    <property type="project" value="TreeGrafter"/>
</dbReference>
<sequence length="962" mass="102425">MIPAHFLSGGSQHQVHVARPNEVGVAGVTVTVNKAVPDMPMFPAAPTELGRITETITKSTFTETVMTRVTDNHLAEPLISEEVVLPKNQGSLGFSIIGGTDHSCVPFGAREPGIFISHIVPGGIASKCGKLRMGDRILKVNDTDVSRATHQEAVMELLKPGNDIKLTIQHDPLPAGFQEIIISKTDGERLGIHIKGGLNGQRGNPVDPTDEGVFVSKINSVGAARRDGRLKVGMRLLEVNGNSLLGATHQDAVNVLRNAGNDIHLVVCKGYDKSNLIHSIGTAGGMSTGFSRHGSRASETGSELSQSQSTSSLDRDEDERLKHQDLEVFATKTETNNEQQQQAAAVPVVAANTPTAAAANSVLTAPTTTATTVPKATTDGFSVPPHHDAALVAQNTEQSLASTKEKSTPEKVLEIVRAADAFTSGPPKSPSEHPDQDKIQKTTTVVISKHTLDTNPALPPATSPTAATGSGSMASGGATVVTPSPTSSSTTTTSSPVSQPQTPQISPADVSSLTTTATTKVPKSVSDKKRFFESAMEDQHKPKTEKVFSFLSQDEVEKLKQEEERKIATLRSDKNKSRLLDDVNRRRQQDNKNDNKDVDEDENEDNYDDDDDDGSYDNGDAVDMHHANNGKGKRSGDTLRECSDDDDDEDVDDDDSEDISRRIQQQTRSLKTAAATSPTAAHATSTQISPNTTATTAATTTKPKRTLKPPSVVACKLKQGNALKTSENIVKPVDESTTATASASAAAPPPTRMTASAEHMPKPQIQAPKIRTTKVKTTSQTLVTDEQQSAKPVKFKPQNVSVSESTTTSSIVGTTSPSPTPIATGAQSPKPSLLPKPKVKVVIPPALLQKQQHQDIEDPTSPPSSRIPVLRSTTPANAEKRALQATLAATSASAIDRPTSPEQDAKAKNSNALINAEKRASWRAARLRSLEKGAVEAQAVIQNMTRIADDLSTETFPTEKNQ</sequence>
<dbReference type="SMART" id="SM00228">
    <property type="entry name" value="PDZ"/>
    <property type="match status" value="2"/>
</dbReference>
<dbReference type="VEuPathDB" id="VectorBase:MDOA007726"/>
<dbReference type="GO" id="GO:0045197">
    <property type="term" value="P:establishment or maintenance of epithelial cell apical/basal polarity"/>
    <property type="evidence" value="ECO:0007669"/>
    <property type="project" value="TreeGrafter"/>
</dbReference>
<dbReference type="PANTHER" id="PTHR23119:SF44">
    <property type="entry name" value="PROTEIN LAP4"/>
    <property type="match status" value="1"/>
</dbReference>
<feature type="compositionally biased region" description="Low complexity" evidence="1">
    <location>
        <begin position="463"/>
        <end position="507"/>
    </location>
</feature>
<feature type="compositionally biased region" description="Low complexity" evidence="1">
    <location>
        <begin position="672"/>
        <end position="701"/>
    </location>
</feature>
<proteinExistence type="evidence at transcript level"/>
<dbReference type="SUPFAM" id="SSF50156">
    <property type="entry name" value="PDZ domain-like"/>
    <property type="match status" value="2"/>
</dbReference>
<protein>
    <submittedName>
        <fullName evidence="3">PDZ domain protein</fullName>
    </submittedName>
</protein>
<evidence type="ECO:0000259" key="2">
    <source>
        <dbReference type="PROSITE" id="PS50106"/>
    </source>
</evidence>
<feature type="compositionally biased region" description="Low complexity" evidence="1">
    <location>
        <begin position="800"/>
        <end position="817"/>
    </location>
</feature>
<feature type="domain" description="PDZ" evidence="2">
    <location>
        <begin position="179"/>
        <end position="271"/>
    </location>
</feature>
<dbReference type="InterPro" id="IPR036034">
    <property type="entry name" value="PDZ_sf"/>
</dbReference>
<dbReference type="GO" id="GO:0098609">
    <property type="term" value="P:cell-cell adhesion"/>
    <property type="evidence" value="ECO:0007669"/>
    <property type="project" value="TreeGrafter"/>
</dbReference>
<feature type="compositionally biased region" description="Basic and acidic residues" evidence="1">
    <location>
        <begin position="565"/>
        <end position="596"/>
    </location>
</feature>
<dbReference type="GO" id="GO:0016323">
    <property type="term" value="C:basolateral plasma membrane"/>
    <property type="evidence" value="ECO:0007669"/>
    <property type="project" value="TreeGrafter"/>
</dbReference>
<dbReference type="AlphaFoldDB" id="T1PBY0"/>
<dbReference type="PROSITE" id="PS50106">
    <property type="entry name" value="PDZ"/>
    <property type="match status" value="2"/>
</dbReference>
<dbReference type="FunFam" id="2.30.42.10:FF:000074">
    <property type="entry name" value="protein scribble homolog isoform X2"/>
    <property type="match status" value="1"/>
</dbReference>
<evidence type="ECO:0000256" key="1">
    <source>
        <dbReference type="SAM" id="MobiDB-lite"/>
    </source>
</evidence>
<feature type="region of interest" description="Disordered" evidence="1">
    <location>
        <begin position="450"/>
        <end position="527"/>
    </location>
</feature>
<feature type="compositionally biased region" description="Acidic residues" evidence="1">
    <location>
        <begin position="597"/>
        <end position="615"/>
    </location>
</feature>
<dbReference type="GO" id="GO:0098968">
    <property type="term" value="P:neurotransmitter receptor transport postsynaptic membrane to endosome"/>
    <property type="evidence" value="ECO:0007669"/>
    <property type="project" value="TreeGrafter"/>
</dbReference>
<dbReference type="CDD" id="cd06701">
    <property type="entry name" value="PDZ4_Scribble-like"/>
    <property type="match status" value="1"/>
</dbReference>
<reference evidence="3" key="1">
    <citation type="submission" date="2012-08" db="EMBL/GenBank/DDBJ databases">
        <title>Transcriptome of adult Musca domestica launches a platform for comparative house fly gene expression and characterization of differential gene expression among resistant and susceptible house flies.</title>
        <authorList>
            <person name="Liu N."/>
            <person name="Zhang L."/>
            <person name="Li M."/>
            <person name="Reid W."/>
        </authorList>
    </citation>
    <scope>NUCLEOTIDE SEQUENCE</scope>
    <source>
        <strain evidence="3">ALHF</strain>
        <tissue evidence="3">Whole body</tissue>
    </source>
</reference>
<name>T1PBY0_MUSDO</name>
<feature type="region of interest" description="Disordered" evidence="1">
    <location>
        <begin position="565"/>
        <end position="836"/>
    </location>
</feature>
<organism evidence="3">
    <name type="scientific">Musca domestica</name>
    <name type="common">House fly</name>
    <dbReference type="NCBI Taxonomy" id="7370"/>
    <lineage>
        <taxon>Eukaryota</taxon>
        <taxon>Metazoa</taxon>
        <taxon>Ecdysozoa</taxon>
        <taxon>Arthropoda</taxon>
        <taxon>Hexapoda</taxon>
        <taxon>Insecta</taxon>
        <taxon>Pterygota</taxon>
        <taxon>Neoptera</taxon>
        <taxon>Endopterygota</taxon>
        <taxon>Diptera</taxon>
        <taxon>Brachycera</taxon>
        <taxon>Muscomorpha</taxon>
        <taxon>Muscoidea</taxon>
        <taxon>Muscidae</taxon>
        <taxon>Musca</taxon>
    </lineage>
</organism>
<dbReference type="InterPro" id="IPR050614">
    <property type="entry name" value="Synaptic_Scaffolding_LAP-MAGUK"/>
</dbReference>
<dbReference type="InterPro" id="IPR001478">
    <property type="entry name" value="PDZ"/>
</dbReference>
<evidence type="ECO:0000313" key="3">
    <source>
        <dbReference type="EMBL" id="AFP60249.1"/>
    </source>
</evidence>
<dbReference type="VEuPathDB" id="VectorBase:MDOMA2_009467"/>
<dbReference type="GO" id="GO:0043113">
    <property type="term" value="P:receptor clustering"/>
    <property type="evidence" value="ECO:0007669"/>
    <property type="project" value="TreeGrafter"/>
</dbReference>
<dbReference type="VEuPathDB" id="VectorBase:MDOA002275"/>
<feature type="region of interest" description="Disordered" evidence="1">
    <location>
        <begin position="888"/>
        <end position="916"/>
    </location>
</feature>
<feature type="compositionally biased region" description="Polar residues" evidence="1">
    <location>
        <begin position="775"/>
        <end position="790"/>
    </location>
</feature>
<feature type="domain" description="PDZ" evidence="2">
    <location>
        <begin position="82"/>
        <end position="172"/>
    </location>
</feature>
<dbReference type="GO" id="GO:0045211">
    <property type="term" value="C:postsynaptic membrane"/>
    <property type="evidence" value="ECO:0007669"/>
    <property type="project" value="TreeGrafter"/>
</dbReference>
<feature type="compositionally biased region" description="Polar residues" evidence="1">
    <location>
        <begin position="509"/>
        <end position="521"/>
    </location>
</feature>
<feature type="region of interest" description="Disordered" evidence="1">
    <location>
        <begin position="850"/>
        <end position="870"/>
    </location>
</feature>
<dbReference type="Pfam" id="PF00595">
    <property type="entry name" value="PDZ"/>
    <property type="match status" value="2"/>
</dbReference>